<comment type="subcellular location">
    <subcellularLocation>
        <location evidence="5">Cytoplasm</location>
    </subcellularLocation>
</comment>
<dbReference type="OMA" id="CNRYLNG"/>
<dbReference type="PANTHER" id="PTHR12622">
    <property type="entry name" value="DELTEX-RELATED"/>
    <property type="match status" value="1"/>
</dbReference>
<dbReference type="STRING" id="48698.ENSPFOP00000023155"/>
<dbReference type="UniPathway" id="UPA00143"/>
<keyword evidence="4 5" id="KW-0479">Metal-binding</keyword>
<comment type="similarity">
    <text evidence="5">Belongs to the Deltex family.</text>
</comment>
<dbReference type="Ensembl" id="ENSPFOT00000022063.1">
    <property type="protein sequence ID" value="ENSPFOP00000023155.1"/>
    <property type="gene ID" value="ENSPFOG00000022709.1"/>
</dbReference>
<dbReference type="GeneID" id="103132040"/>
<evidence type="ECO:0000259" key="6">
    <source>
        <dbReference type="Pfam" id="PF18102"/>
    </source>
</evidence>
<keyword evidence="5" id="KW-0863">Zinc-finger</keyword>
<dbReference type="CTD" id="792389"/>
<dbReference type="InterPro" id="IPR039398">
    <property type="entry name" value="Deltex_fam"/>
</dbReference>
<dbReference type="EMBL" id="AYCK01025855">
    <property type="status" value="NOT_ANNOTATED_CDS"/>
    <property type="molecule type" value="Genomic_DNA"/>
</dbReference>
<evidence type="ECO:0000256" key="4">
    <source>
        <dbReference type="ARBA" id="ARBA00022723"/>
    </source>
</evidence>
<dbReference type="RefSeq" id="XP_007543855.1">
    <property type="nucleotide sequence ID" value="XM_007543793.2"/>
</dbReference>
<protein>
    <recommendedName>
        <fullName evidence="5">E3 ubiquitin-protein ligase</fullName>
        <ecNumber evidence="5">2.3.2.27</ecNumber>
    </recommendedName>
</protein>
<name>A0A096LVG4_POEFO</name>
<dbReference type="GO" id="GO:0061630">
    <property type="term" value="F:ubiquitin protein ligase activity"/>
    <property type="evidence" value="ECO:0007669"/>
    <property type="project" value="UniProtKB-UniRule"/>
</dbReference>
<dbReference type="InterPro" id="IPR039396">
    <property type="entry name" value="Deltex_C"/>
</dbReference>
<organism evidence="7 8">
    <name type="scientific">Poecilia formosa</name>
    <name type="common">Amazon molly</name>
    <name type="synonym">Limia formosa</name>
    <dbReference type="NCBI Taxonomy" id="48698"/>
    <lineage>
        <taxon>Eukaryota</taxon>
        <taxon>Metazoa</taxon>
        <taxon>Chordata</taxon>
        <taxon>Craniata</taxon>
        <taxon>Vertebrata</taxon>
        <taxon>Euteleostomi</taxon>
        <taxon>Actinopterygii</taxon>
        <taxon>Neopterygii</taxon>
        <taxon>Teleostei</taxon>
        <taxon>Neoteleostei</taxon>
        <taxon>Acanthomorphata</taxon>
        <taxon>Ovalentaria</taxon>
        <taxon>Atherinomorphae</taxon>
        <taxon>Cyprinodontiformes</taxon>
        <taxon>Poeciliidae</taxon>
        <taxon>Poeciliinae</taxon>
        <taxon>Poecilia</taxon>
    </lineage>
</organism>
<keyword evidence="5" id="KW-0963">Cytoplasm</keyword>
<dbReference type="GO" id="GO:0008270">
    <property type="term" value="F:zinc ion binding"/>
    <property type="evidence" value="ECO:0007669"/>
    <property type="project" value="UniProtKB-KW"/>
</dbReference>
<comment type="pathway">
    <text evidence="2 5">Protein modification; protein ubiquitination.</text>
</comment>
<reference evidence="8" key="1">
    <citation type="submission" date="2013-10" db="EMBL/GenBank/DDBJ databases">
        <authorList>
            <person name="Schartl M."/>
            <person name="Warren W."/>
        </authorList>
    </citation>
    <scope>NUCLEOTIDE SEQUENCE [LARGE SCALE GENOMIC DNA]</scope>
    <source>
        <strain evidence="8">female</strain>
    </source>
</reference>
<dbReference type="GeneTree" id="ENSGT00940000154578"/>
<keyword evidence="3 5" id="KW-0808">Transferase</keyword>
<dbReference type="EMBL" id="AYCK01025857">
    <property type="status" value="NOT_ANNOTATED_CDS"/>
    <property type="molecule type" value="Genomic_DNA"/>
</dbReference>
<dbReference type="EMBL" id="AYCK01025852">
    <property type="status" value="NOT_ANNOTATED_CDS"/>
    <property type="molecule type" value="Genomic_DNA"/>
</dbReference>
<sequence>MGSSHSSDTLHCNRYLKGQGPQSLAQRVNDGMSWRTTSSNFYQPEGKMSLEILHKKMPGFPDANTLKITYIFAKGIQTEKHPHPGQPYAQRQVCTYLPENHEGRNVVTLLEKAFNQQLLFTIATNESGEDVITPASVPLKIQHEEEGSIIDDYPDANYLTTLSKVLRSKGIK</sequence>
<dbReference type="EMBL" id="AYCK01025856">
    <property type="status" value="NOT_ANNOTATED_CDS"/>
    <property type="molecule type" value="Genomic_DNA"/>
</dbReference>
<comment type="catalytic activity">
    <reaction evidence="1 5">
        <text>S-ubiquitinyl-[E2 ubiquitin-conjugating enzyme]-L-cysteine + [acceptor protein]-L-lysine = [E2 ubiquitin-conjugating enzyme]-L-cysteine + N(6)-ubiquitinyl-[acceptor protein]-L-lysine.</text>
        <dbReference type="EC" id="2.3.2.27"/>
    </reaction>
</comment>
<dbReference type="GO" id="GO:0007219">
    <property type="term" value="P:Notch signaling pathway"/>
    <property type="evidence" value="ECO:0007669"/>
    <property type="project" value="InterPro"/>
</dbReference>
<accession>A0A096LVG4</accession>
<dbReference type="EMBL" id="AYCK01025854">
    <property type="status" value="NOT_ANNOTATED_CDS"/>
    <property type="molecule type" value="Genomic_DNA"/>
</dbReference>
<evidence type="ECO:0000256" key="1">
    <source>
        <dbReference type="ARBA" id="ARBA00000900"/>
    </source>
</evidence>
<keyword evidence="8" id="KW-1185">Reference proteome</keyword>
<dbReference type="KEGG" id="pfor:103132040"/>
<dbReference type="Gene3D" id="3.30.390.130">
    <property type="match status" value="1"/>
</dbReference>
<evidence type="ECO:0000313" key="7">
    <source>
        <dbReference type="Ensembl" id="ENSPFOP00000023155.1"/>
    </source>
</evidence>
<reference evidence="7" key="2">
    <citation type="submission" date="2025-08" db="UniProtKB">
        <authorList>
            <consortium name="Ensembl"/>
        </authorList>
    </citation>
    <scope>IDENTIFICATION</scope>
</reference>
<dbReference type="EMBL" id="AYCK01025853">
    <property type="status" value="NOT_ANNOTATED_CDS"/>
    <property type="molecule type" value="Genomic_DNA"/>
</dbReference>
<dbReference type="EC" id="2.3.2.27" evidence="5"/>
<proteinExistence type="inferred from homology"/>
<reference evidence="7" key="3">
    <citation type="submission" date="2025-09" db="UniProtKB">
        <authorList>
            <consortium name="Ensembl"/>
        </authorList>
    </citation>
    <scope>IDENTIFICATION</scope>
</reference>
<evidence type="ECO:0000256" key="5">
    <source>
        <dbReference type="RuleBase" id="RU367105"/>
    </source>
</evidence>
<dbReference type="InterPro" id="IPR039399">
    <property type="entry name" value="Deltex_C_sf"/>
</dbReference>
<feature type="domain" description="Deltex C-terminal" evidence="6">
    <location>
        <begin position="43"/>
        <end position="171"/>
    </location>
</feature>
<dbReference type="Pfam" id="PF18102">
    <property type="entry name" value="DTC"/>
    <property type="match status" value="1"/>
</dbReference>
<dbReference type="eggNOG" id="KOG3573">
    <property type="taxonomic scope" value="Eukaryota"/>
</dbReference>
<evidence type="ECO:0000256" key="2">
    <source>
        <dbReference type="ARBA" id="ARBA00004906"/>
    </source>
</evidence>
<evidence type="ECO:0000313" key="8">
    <source>
        <dbReference type="Proteomes" id="UP000028760"/>
    </source>
</evidence>
<dbReference type="GO" id="GO:0005737">
    <property type="term" value="C:cytoplasm"/>
    <property type="evidence" value="ECO:0007669"/>
    <property type="project" value="UniProtKB-SubCell"/>
</dbReference>
<evidence type="ECO:0000256" key="3">
    <source>
        <dbReference type="ARBA" id="ARBA00022679"/>
    </source>
</evidence>
<dbReference type="GO" id="GO:0016567">
    <property type="term" value="P:protein ubiquitination"/>
    <property type="evidence" value="ECO:0007669"/>
    <property type="project" value="UniProtKB-UniRule"/>
</dbReference>
<dbReference type="OrthoDB" id="527344at2759"/>
<dbReference type="Proteomes" id="UP000028760">
    <property type="component" value="Unassembled WGS sequence"/>
</dbReference>
<keyword evidence="5" id="KW-0862">Zinc</keyword>
<dbReference type="AlphaFoldDB" id="A0A096LVG4"/>